<organism evidence="2 3">
    <name type="scientific">Halorhodospira halochloris</name>
    <name type="common">Ectothiorhodospira halochloris</name>
    <dbReference type="NCBI Taxonomy" id="1052"/>
    <lineage>
        <taxon>Bacteria</taxon>
        <taxon>Pseudomonadati</taxon>
        <taxon>Pseudomonadota</taxon>
        <taxon>Gammaproteobacteria</taxon>
        <taxon>Chromatiales</taxon>
        <taxon>Ectothiorhodospiraceae</taxon>
        <taxon>Halorhodospira</taxon>
    </lineage>
</organism>
<evidence type="ECO:0000313" key="2">
    <source>
        <dbReference type="EMBL" id="BAU58307.1"/>
    </source>
</evidence>
<proteinExistence type="predicted"/>
<gene>
    <name evidence="2" type="ORF">HH1059_15960</name>
</gene>
<dbReference type="RefSeq" id="WP_096409689.1">
    <property type="nucleotide sequence ID" value="NZ_AP017372.2"/>
</dbReference>
<dbReference type="SUPFAM" id="SSF53098">
    <property type="entry name" value="Ribonuclease H-like"/>
    <property type="match status" value="1"/>
</dbReference>
<dbReference type="CDD" id="cd05782">
    <property type="entry name" value="DNA_polB_like1_exo"/>
    <property type="match status" value="1"/>
</dbReference>
<dbReference type="Gene3D" id="3.30.420.10">
    <property type="entry name" value="Ribonuclease H-like superfamily/Ribonuclease H"/>
    <property type="match status" value="1"/>
</dbReference>
<reference evidence="2" key="1">
    <citation type="submission" date="2016-02" db="EMBL/GenBank/DDBJ databases">
        <title>Halorhodospira halochloris DSM-1059 complete genome, version 2.</title>
        <authorList>
            <person name="Tsukatani Y."/>
        </authorList>
    </citation>
    <scope>NUCLEOTIDE SEQUENCE</scope>
    <source>
        <strain evidence="2">DSM 1059</strain>
    </source>
</reference>
<dbReference type="InterPro" id="IPR019288">
    <property type="entry name" value="3'-5'_exonuclease_PolB-like"/>
</dbReference>
<accession>A0A0X8XB17</accession>
<sequence length="259" mass="29129">MGNVLAFDIETVPDLEGGRLVFGLDDLQDEDVARAMAARRRQEIGSEFHRLHLHKIVAISLAGVINGRFRVWSLGDLEDGEKQLIERFFDGLERFVPDLVSWNGSGFDIPVIHHRALIHAVTAPRYWENGQGDSSFRFNNYINRYHERHTDLMDVLSCYQLRGAAPLDQIATMCGLPGKMGMSGADVADAVARGELGQVRDYCETDVLNTYLLYLRFQHFRGALDAAEYKLETERVATALGESTDKPHLQAFLEAWCGT</sequence>
<evidence type="ECO:0000259" key="1">
    <source>
        <dbReference type="Pfam" id="PF10108"/>
    </source>
</evidence>
<dbReference type="KEGG" id="hhk:HH1059_15960"/>
<protein>
    <submittedName>
        <fullName evidence="2">Polysaccharide biosynthesis protein WlaX</fullName>
    </submittedName>
</protein>
<dbReference type="InterPro" id="IPR036397">
    <property type="entry name" value="RNaseH_sf"/>
</dbReference>
<dbReference type="Proteomes" id="UP000218890">
    <property type="component" value="Chromosome"/>
</dbReference>
<feature type="domain" description="Predicted 3'-5' exonuclease PolB-like" evidence="1">
    <location>
        <begin position="46"/>
        <end position="256"/>
    </location>
</feature>
<dbReference type="EMBL" id="AP017372">
    <property type="protein sequence ID" value="BAU58307.1"/>
    <property type="molecule type" value="Genomic_DNA"/>
</dbReference>
<dbReference type="Pfam" id="PF10108">
    <property type="entry name" value="DNA_pol_B_exo2"/>
    <property type="match status" value="1"/>
</dbReference>
<dbReference type="InterPro" id="IPR012337">
    <property type="entry name" value="RNaseH-like_sf"/>
</dbReference>
<name>A0A0X8XB17_HALHR</name>
<keyword evidence="3" id="KW-1185">Reference proteome</keyword>
<dbReference type="GO" id="GO:0003676">
    <property type="term" value="F:nucleic acid binding"/>
    <property type="evidence" value="ECO:0007669"/>
    <property type="project" value="InterPro"/>
</dbReference>
<dbReference type="AlphaFoldDB" id="A0A0X8XB17"/>
<dbReference type="OrthoDB" id="13288at2"/>
<evidence type="ECO:0000313" key="3">
    <source>
        <dbReference type="Proteomes" id="UP000218890"/>
    </source>
</evidence>